<dbReference type="AlphaFoldDB" id="A0A2W5FJD7"/>
<keyword evidence="3 5" id="KW-1133">Transmembrane helix</keyword>
<sequence>MTSGLHIVFQSLLPELFLSVSALLLLVFGVFRGNSSTIKVLWLTVAVFVVGGVLIATGSSDQVLLLNDMVIVDRFSYVLKFIIALGLIASLVLSAGSLHDNKLYRFEYSILILLSGIGMMLMVSANNLLSLYVSLELSSLCLYVLAAIKRDDLKSSEAGIKYFVLGALSSGLLLFGSSLIYGYTGSLDFKLIAGTIEQNSVNMAPGVIVGMVFILAGLCFKISAVPFHMWAPDVYQGAPTPVTALFAIVTKIAAMGLLIRLLTGPFAAAMPQWSQIIIFVSLASVLLGSLAGLVQENIKRLLAYSSIGNMGFALIGLLAGTPEGIASVIIYLTLYMIMTAGTFGIVMNMRKNGQAVENISDLAGLSKSSPAMAYSLAALMFSMSGIPPLAGFFSKLFVFQAAVAEGYYVVSVIGVLASVIGAYYYLRIIKVMFFDKSEEKFDANIYASRSAVIFVSVLLTVLFILAPNELLTFSTQAAQSLFE</sequence>
<dbReference type="GO" id="GO:0012505">
    <property type="term" value="C:endomembrane system"/>
    <property type="evidence" value="ECO:0007669"/>
    <property type="project" value="UniProtKB-SubCell"/>
</dbReference>
<comment type="function">
    <text evidence="5">NDH-1 shuttles electrons from NADH, via FMN and iron-sulfur (Fe-S) centers, to quinones in the respiratory chain. The immediate electron acceptor for the enzyme in this species is believed to be ubiquinone. Couples the redox reaction to proton translocation (for every two electrons transferred, four hydrogen ions are translocated across the cytoplasmic membrane), and thus conserves the redox energy in a proton gradient.</text>
</comment>
<organism evidence="8 9">
    <name type="scientific">Micavibrio aeruginosavorus</name>
    <dbReference type="NCBI Taxonomy" id="349221"/>
    <lineage>
        <taxon>Bacteria</taxon>
        <taxon>Pseudomonadati</taxon>
        <taxon>Bdellovibrionota</taxon>
        <taxon>Bdellovibrionia</taxon>
        <taxon>Bdellovibrionales</taxon>
        <taxon>Pseudobdellovibrionaceae</taxon>
        <taxon>Micavibrio</taxon>
    </lineage>
</organism>
<dbReference type="EMBL" id="QFOT01000131">
    <property type="protein sequence ID" value="PZP54514.1"/>
    <property type="molecule type" value="Genomic_DNA"/>
</dbReference>
<dbReference type="InterPro" id="IPR001750">
    <property type="entry name" value="ND/Mrp_TM"/>
</dbReference>
<keyword evidence="5" id="KW-0874">Quinone</keyword>
<keyword evidence="5" id="KW-0830">Ubiquinone</keyword>
<dbReference type="GO" id="GO:0008137">
    <property type="term" value="F:NADH dehydrogenase (ubiquinone) activity"/>
    <property type="evidence" value="ECO:0007669"/>
    <property type="project" value="InterPro"/>
</dbReference>
<dbReference type="EC" id="7.1.1.-" evidence="5"/>
<feature type="transmembrane region" description="Helical" evidence="5">
    <location>
        <begin position="242"/>
        <end position="261"/>
    </location>
</feature>
<feature type="transmembrane region" description="Helical" evidence="5">
    <location>
        <begin position="301"/>
        <end position="319"/>
    </location>
</feature>
<comment type="similarity">
    <text evidence="5">Belongs to the complex I subunit 2 family.</text>
</comment>
<dbReference type="NCBIfam" id="NF004440">
    <property type="entry name" value="PRK05777.1-3"/>
    <property type="match status" value="1"/>
</dbReference>
<dbReference type="GO" id="GO:0042773">
    <property type="term" value="P:ATP synthesis coupled electron transport"/>
    <property type="evidence" value="ECO:0007669"/>
    <property type="project" value="InterPro"/>
</dbReference>
<reference evidence="8 9" key="1">
    <citation type="submission" date="2017-08" db="EMBL/GenBank/DDBJ databases">
        <title>Infants hospitalized years apart are colonized by the same room-sourced microbial strains.</title>
        <authorList>
            <person name="Brooks B."/>
            <person name="Olm M.R."/>
            <person name="Firek B.A."/>
            <person name="Baker R."/>
            <person name="Thomas B.C."/>
            <person name="Morowitz M.J."/>
            <person name="Banfield J.F."/>
        </authorList>
    </citation>
    <scope>NUCLEOTIDE SEQUENCE [LARGE SCALE GENOMIC DNA]</scope>
    <source>
        <strain evidence="8">S2_006_000_R2_64</strain>
    </source>
</reference>
<feature type="transmembrane region" description="Helical" evidence="5">
    <location>
        <begin position="446"/>
        <end position="466"/>
    </location>
</feature>
<keyword evidence="5" id="KW-0813">Transport</keyword>
<comment type="caution">
    <text evidence="8">The sequence shown here is derived from an EMBL/GenBank/DDBJ whole genome shotgun (WGS) entry which is preliminary data.</text>
</comment>
<dbReference type="HAMAP" id="MF_00445">
    <property type="entry name" value="NDH1_NuoN_1"/>
    <property type="match status" value="1"/>
</dbReference>
<keyword evidence="5" id="KW-1278">Translocase</keyword>
<evidence type="ECO:0000313" key="9">
    <source>
        <dbReference type="Proteomes" id="UP000249739"/>
    </source>
</evidence>
<evidence type="ECO:0000256" key="5">
    <source>
        <dbReference type="HAMAP-Rule" id="MF_00445"/>
    </source>
</evidence>
<gene>
    <name evidence="5" type="primary">nuoN</name>
    <name evidence="8" type="ORF">DI586_09675</name>
</gene>
<comment type="subunit">
    <text evidence="5">NDH-1 is composed of 14 different subunits. Subunits NuoA, H, J, K, L, M, N constitute the membrane sector of the complex.</text>
</comment>
<comment type="catalytic activity">
    <reaction evidence="5">
        <text>a quinone + NADH + 5 H(+)(in) = a quinol + NAD(+) + 4 H(+)(out)</text>
        <dbReference type="Rhea" id="RHEA:57888"/>
        <dbReference type="ChEBI" id="CHEBI:15378"/>
        <dbReference type="ChEBI" id="CHEBI:24646"/>
        <dbReference type="ChEBI" id="CHEBI:57540"/>
        <dbReference type="ChEBI" id="CHEBI:57945"/>
        <dbReference type="ChEBI" id="CHEBI:132124"/>
    </reaction>
</comment>
<dbReference type="PANTHER" id="PTHR22773">
    <property type="entry name" value="NADH DEHYDROGENASE"/>
    <property type="match status" value="1"/>
</dbReference>
<feature type="transmembrane region" description="Helical" evidence="5">
    <location>
        <begin position="40"/>
        <end position="57"/>
    </location>
</feature>
<evidence type="ECO:0000256" key="1">
    <source>
        <dbReference type="ARBA" id="ARBA00004127"/>
    </source>
</evidence>
<evidence type="ECO:0000256" key="3">
    <source>
        <dbReference type="ARBA" id="ARBA00022989"/>
    </source>
</evidence>
<evidence type="ECO:0000256" key="2">
    <source>
        <dbReference type="ARBA" id="ARBA00022692"/>
    </source>
</evidence>
<keyword evidence="2 5" id="KW-0812">Transmembrane</keyword>
<keyword evidence="4 5" id="KW-0472">Membrane</keyword>
<proteinExistence type="inferred from homology"/>
<keyword evidence="5" id="KW-1003">Cell membrane</keyword>
<dbReference type="Proteomes" id="UP000249739">
    <property type="component" value="Unassembled WGS sequence"/>
</dbReference>
<feature type="transmembrane region" description="Helical" evidence="5">
    <location>
        <begin position="131"/>
        <end position="148"/>
    </location>
</feature>
<dbReference type="GO" id="GO:0005886">
    <property type="term" value="C:plasma membrane"/>
    <property type="evidence" value="ECO:0007669"/>
    <property type="project" value="UniProtKB-SubCell"/>
</dbReference>
<feature type="transmembrane region" description="Helical" evidence="5">
    <location>
        <begin position="325"/>
        <end position="350"/>
    </location>
</feature>
<dbReference type="InterPro" id="IPR010096">
    <property type="entry name" value="NADH-Q_OxRdtase_suN/2"/>
</dbReference>
<feature type="transmembrane region" description="Helical" evidence="5">
    <location>
        <begin position="273"/>
        <end position="294"/>
    </location>
</feature>
<name>A0A2W5FJD7_9BACT</name>
<protein>
    <recommendedName>
        <fullName evidence="5">NADH-quinone oxidoreductase subunit N</fullName>
        <ecNumber evidence="5">7.1.1.-</ecNumber>
    </recommendedName>
    <alternativeName>
        <fullName evidence="5">NADH dehydrogenase I subunit N</fullName>
    </alternativeName>
    <alternativeName>
        <fullName evidence="5">NDH-1 subunit N</fullName>
    </alternativeName>
</protein>
<feature type="transmembrane region" description="Helical" evidence="5">
    <location>
        <begin position="371"/>
        <end position="394"/>
    </location>
</feature>
<evidence type="ECO:0000256" key="4">
    <source>
        <dbReference type="ARBA" id="ARBA00023136"/>
    </source>
</evidence>
<feature type="transmembrane region" description="Helical" evidence="5">
    <location>
        <begin position="160"/>
        <end position="183"/>
    </location>
</feature>
<feature type="transmembrane region" description="Helical" evidence="5">
    <location>
        <begin position="12"/>
        <end position="31"/>
    </location>
</feature>
<feature type="transmembrane region" description="Helical" evidence="5">
    <location>
        <begin position="203"/>
        <end position="230"/>
    </location>
</feature>
<comment type="subcellular location">
    <subcellularLocation>
        <location evidence="5">Cell membrane</location>
        <topology evidence="5">Multi-pass membrane protein</topology>
    </subcellularLocation>
    <subcellularLocation>
        <location evidence="1">Endomembrane system</location>
        <topology evidence="1">Multi-pass membrane protein</topology>
    </subcellularLocation>
    <subcellularLocation>
        <location evidence="6">Membrane</location>
        <topology evidence="6">Multi-pass membrane protein</topology>
    </subcellularLocation>
</comment>
<evidence type="ECO:0000313" key="8">
    <source>
        <dbReference type="EMBL" id="PZP54514.1"/>
    </source>
</evidence>
<dbReference type="GO" id="GO:0050136">
    <property type="term" value="F:NADH dehydrogenase (quinone) (non-electrogenic) activity"/>
    <property type="evidence" value="ECO:0007669"/>
    <property type="project" value="UniProtKB-UniRule"/>
</dbReference>
<feature type="transmembrane region" description="Helical" evidence="5">
    <location>
        <begin position="406"/>
        <end position="426"/>
    </location>
</feature>
<feature type="domain" description="NADH:quinone oxidoreductase/Mrp antiporter transmembrane" evidence="7">
    <location>
        <begin position="125"/>
        <end position="421"/>
    </location>
</feature>
<dbReference type="NCBIfam" id="TIGR01770">
    <property type="entry name" value="NDH_I_N"/>
    <property type="match status" value="1"/>
</dbReference>
<dbReference type="Pfam" id="PF00361">
    <property type="entry name" value="Proton_antipo_M"/>
    <property type="match status" value="1"/>
</dbReference>
<keyword evidence="5" id="KW-0520">NAD</keyword>
<evidence type="ECO:0000256" key="6">
    <source>
        <dbReference type="RuleBase" id="RU000320"/>
    </source>
</evidence>
<evidence type="ECO:0000259" key="7">
    <source>
        <dbReference type="Pfam" id="PF00361"/>
    </source>
</evidence>
<feature type="transmembrane region" description="Helical" evidence="5">
    <location>
        <begin position="77"/>
        <end position="96"/>
    </location>
</feature>
<feature type="transmembrane region" description="Helical" evidence="5">
    <location>
        <begin position="108"/>
        <end position="125"/>
    </location>
</feature>
<dbReference type="GO" id="GO:0048038">
    <property type="term" value="F:quinone binding"/>
    <property type="evidence" value="ECO:0007669"/>
    <property type="project" value="UniProtKB-KW"/>
</dbReference>
<accession>A0A2W5FJD7</accession>